<dbReference type="GO" id="GO:0005886">
    <property type="term" value="C:plasma membrane"/>
    <property type="evidence" value="ECO:0007669"/>
    <property type="project" value="UniProtKB-SubCell"/>
</dbReference>
<accession>A0A172T4Z1</accession>
<evidence type="ECO:0000256" key="3">
    <source>
        <dbReference type="ARBA" id="ARBA00022448"/>
    </source>
</evidence>
<dbReference type="Pfam" id="PF01925">
    <property type="entry name" value="TauE"/>
    <property type="match status" value="1"/>
</dbReference>
<evidence type="ECO:0000313" key="9">
    <source>
        <dbReference type="EMBL" id="ANE42040.1"/>
    </source>
</evidence>
<dbReference type="PANTHER" id="PTHR30269">
    <property type="entry name" value="TRANSMEMBRANE PROTEIN YFCA"/>
    <property type="match status" value="1"/>
</dbReference>
<feature type="transmembrane region" description="Helical" evidence="8">
    <location>
        <begin position="141"/>
        <end position="169"/>
    </location>
</feature>
<evidence type="ECO:0000256" key="6">
    <source>
        <dbReference type="ARBA" id="ARBA00022989"/>
    </source>
</evidence>
<evidence type="ECO:0000256" key="5">
    <source>
        <dbReference type="ARBA" id="ARBA00022692"/>
    </source>
</evidence>
<comment type="subcellular location">
    <subcellularLocation>
        <location evidence="1 8">Cell membrane</location>
        <topology evidence="1 8">Multi-pass membrane protein</topology>
    </subcellularLocation>
</comment>
<keyword evidence="7 8" id="KW-0472">Membrane</keyword>
<dbReference type="InterPro" id="IPR052017">
    <property type="entry name" value="TSUP"/>
</dbReference>
<reference evidence="9 10" key="1">
    <citation type="submission" date="2014-08" db="EMBL/GenBank/DDBJ databases">
        <title>Fervidobacterium pennivorans DYC genome.</title>
        <authorList>
            <person name="Wushke S."/>
        </authorList>
    </citation>
    <scope>NUCLEOTIDE SEQUENCE [LARGE SCALE GENOMIC DNA]</scope>
    <source>
        <strain evidence="9 10">DYC</strain>
    </source>
</reference>
<gene>
    <name evidence="9" type="ORF">JM64_08965</name>
</gene>
<sequence length="255" mass="26692">MHITFRDLIVLYPLIFLAGFVDSIAGGGGLISLPAYLFVGLPSHNALATNKLSSTIGTIFSTLRYAKGRAIVYLVAFPSVVGALIGSHIGAKLALVLSDNVLKFVLAFLIPLAAVIVLLANPRKERTLEVENVSKTRAVVVSGLIGLTIGTYDGFFGPGTGTFLIILYVSFLSLDHVSASGTAKIVNLASNVGALLTFIVGKKVLYSIGLPAAVFGIAGNWLGSGLALKKGAKIIKPVMLGVLAILFLKILMDLI</sequence>
<keyword evidence="5 8" id="KW-0812">Transmembrane</keyword>
<dbReference type="AlphaFoldDB" id="A0A172T4Z1"/>
<evidence type="ECO:0000256" key="2">
    <source>
        <dbReference type="ARBA" id="ARBA00009142"/>
    </source>
</evidence>
<feature type="transmembrane region" description="Helical" evidence="8">
    <location>
        <begin position="70"/>
        <end position="89"/>
    </location>
</feature>
<organism evidence="9 10">
    <name type="scientific">Fervidobacterium pennivorans</name>
    <dbReference type="NCBI Taxonomy" id="93466"/>
    <lineage>
        <taxon>Bacteria</taxon>
        <taxon>Thermotogati</taxon>
        <taxon>Thermotogota</taxon>
        <taxon>Thermotogae</taxon>
        <taxon>Thermotogales</taxon>
        <taxon>Fervidobacteriaceae</taxon>
        <taxon>Fervidobacterium</taxon>
    </lineage>
</organism>
<dbReference type="PANTHER" id="PTHR30269:SF0">
    <property type="entry name" value="MEMBRANE TRANSPORTER PROTEIN YFCA-RELATED"/>
    <property type="match status" value="1"/>
</dbReference>
<protein>
    <recommendedName>
        <fullName evidence="8">Probable membrane transporter protein</fullName>
    </recommendedName>
</protein>
<comment type="similarity">
    <text evidence="2 8">Belongs to the 4-toluene sulfonate uptake permease (TSUP) (TC 2.A.102) family.</text>
</comment>
<name>A0A172T4Z1_FERPE</name>
<dbReference type="PATRIC" id="fig|93466.3.peg.1878"/>
<evidence type="ECO:0000256" key="7">
    <source>
        <dbReference type="ARBA" id="ARBA00023136"/>
    </source>
</evidence>
<keyword evidence="6 8" id="KW-1133">Transmembrane helix</keyword>
<dbReference type="InterPro" id="IPR002781">
    <property type="entry name" value="TM_pro_TauE-like"/>
</dbReference>
<keyword evidence="3" id="KW-0813">Transport</keyword>
<dbReference type="EMBL" id="CP011393">
    <property type="protein sequence ID" value="ANE42040.1"/>
    <property type="molecule type" value="Genomic_DNA"/>
</dbReference>
<dbReference type="OrthoDB" id="554695at2"/>
<evidence type="ECO:0000313" key="10">
    <source>
        <dbReference type="Proteomes" id="UP000077096"/>
    </source>
</evidence>
<dbReference type="KEGG" id="fng:JM64_08965"/>
<feature type="transmembrane region" description="Helical" evidence="8">
    <location>
        <begin position="101"/>
        <end position="120"/>
    </location>
</feature>
<feature type="transmembrane region" description="Helical" evidence="8">
    <location>
        <begin position="12"/>
        <end position="39"/>
    </location>
</feature>
<keyword evidence="4 8" id="KW-1003">Cell membrane</keyword>
<dbReference type="Proteomes" id="UP000077096">
    <property type="component" value="Chromosome"/>
</dbReference>
<evidence type="ECO:0000256" key="8">
    <source>
        <dbReference type="RuleBase" id="RU363041"/>
    </source>
</evidence>
<evidence type="ECO:0000256" key="4">
    <source>
        <dbReference type="ARBA" id="ARBA00022475"/>
    </source>
</evidence>
<feature type="transmembrane region" description="Helical" evidence="8">
    <location>
        <begin position="234"/>
        <end position="252"/>
    </location>
</feature>
<evidence type="ECO:0000256" key="1">
    <source>
        <dbReference type="ARBA" id="ARBA00004651"/>
    </source>
</evidence>
<proteinExistence type="inferred from homology"/>
<feature type="transmembrane region" description="Helical" evidence="8">
    <location>
        <begin position="204"/>
        <end position="222"/>
    </location>
</feature>